<dbReference type="SUPFAM" id="SSF57667">
    <property type="entry name" value="beta-beta-alpha zinc fingers"/>
    <property type="match status" value="5"/>
</dbReference>
<dbReference type="PROSITE" id="PS50157">
    <property type="entry name" value="ZINC_FINGER_C2H2_2"/>
    <property type="match status" value="8"/>
</dbReference>
<dbReference type="Gene3D" id="3.30.160.60">
    <property type="entry name" value="Classic Zinc Finger"/>
    <property type="match status" value="6"/>
</dbReference>
<dbReference type="GO" id="GO:0008270">
    <property type="term" value="F:zinc ion binding"/>
    <property type="evidence" value="ECO:0007669"/>
    <property type="project" value="UniProtKB-UniRule"/>
</dbReference>
<keyword evidence="6" id="KW-0804">Transcription</keyword>
<dbReference type="InterPro" id="IPR012934">
    <property type="entry name" value="Znf_AD"/>
</dbReference>
<dbReference type="EnsemblMetazoa" id="ENSAATROPT013202">
    <property type="protein sequence ID" value="ENSAATROPP012001"/>
    <property type="gene ID" value="ENSAATROPG010739"/>
</dbReference>
<feature type="domain" description="C2H2-type" evidence="10">
    <location>
        <begin position="265"/>
        <end position="292"/>
    </location>
</feature>
<dbReference type="SMART" id="SM00868">
    <property type="entry name" value="zf-AD"/>
    <property type="match status" value="1"/>
</dbReference>
<evidence type="ECO:0000256" key="6">
    <source>
        <dbReference type="ARBA" id="ARBA00023163"/>
    </source>
</evidence>
<dbReference type="Gene3D" id="3.40.1800.20">
    <property type="match status" value="1"/>
</dbReference>
<proteinExistence type="predicted"/>
<feature type="domain" description="C2H2-type" evidence="10">
    <location>
        <begin position="294"/>
        <end position="321"/>
    </location>
</feature>
<dbReference type="AlphaFoldDB" id="A0AAG5DLH2"/>
<dbReference type="InterPro" id="IPR013087">
    <property type="entry name" value="Znf_C2H2_type"/>
</dbReference>
<evidence type="ECO:0000313" key="13">
    <source>
        <dbReference type="Proteomes" id="UP000075880"/>
    </source>
</evidence>
<dbReference type="Pfam" id="PF00096">
    <property type="entry name" value="zf-C2H2"/>
    <property type="match status" value="5"/>
</dbReference>
<evidence type="ECO:0000256" key="9">
    <source>
        <dbReference type="PROSITE-ProRule" id="PRU01263"/>
    </source>
</evidence>
<sequence length="456" mass="52007">MELVRLLNACRLCLKEHSNNISMFSDECLLKKIANVLRFPITHAESLSTLICPPCYGTVFNFAAYAESVGRNQAYLELLLVDEKHTAGGSTKSPRIASEPTAAIVAAQASDLEDEPDREEADREVLPVVTHAPKKSSKIDDHLITQFVGFHCEVCDKKLDSFQALKEHCRAEHGAVGRVICCGKRFTRKDRLHTHILNHVQPDAFKCETCGQICKSKATLQAHRKQHLSPGERAHQCSRCEQRFVSRSQLTNHEVTHVPSEKRKHVCSTCAKAFAFKYVLVRHMKLHNRNQKEFVCEICAKPYSTESGLKQHLADHRSGEGEPQPRVQCTICHQWYKNRDTLRIHVRDKHKGDRVHYCDACEKDFPTKNTLAAHIKYVHVRDARYPCDVCGAAFRRSIELKEHAARHTGKPLYECDECGQTFNHSSNYSIHRKNKHLGREKMINYERQKPSAEDAV</sequence>
<dbReference type="Pfam" id="PF07776">
    <property type="entry name" value="zf-AD"/>
    <property type="match status" value="1"/>
</dbReference>
<dbReference type="FunFam" id="3.30.160.60:FF:000446">
    <property type="entry name" value="Zinc finger protein"/>
    <property type="match status" value="1"/>
</dbReference>
<evidence type="ECO:0000256" key="7">
    <source>
        <dbReference type="ARBA" id="ARBA00023242"/>
    </source>
</evidence>
<evidence type="ECO:0000256" key="2">
    <source>
        <dbReference type="ARBA" id="ARBA00022723"/>
    </source>
</evidence>
<name>A0AAG5DLH2_ANOAO</name>
<evidence type="ECO:0000256" key="4">
    <source>
        <dbReference type="ARBA" id="ARBA00022833"/>
    </source>
</evidence>
<feature type="domain" description="ZAD" evidence="11">
    <location>
        <begin position="8"/>
        <end position="79"/>
    </location>
</feature>
<dbReference type="GO" id="GO:0005634">
    <property type="term" value="C:nucleus"/>
    <property type="evidence" value="ECO:0007669"/>
    <property type="project" value="UniProtKB-SubCell"/>
</dbReference>
<dbReference type="SMART" id="SM00355">
    <property type="entry name" value="ZnF_C2H2"/>
    <property type="match status" value="10"/>
</dbReference>
<evidence type="ECO:0000259" key="11">
    <source>
        <dbReference type="PROSITE" id="PS51915"/>
    </source>
</evidence>
<feature type="domain" description="C2H2-type" evidence="10">
    <location>
        <begin position="327"/>
        <end position="355"/>
    </location>
</feature>
<keyword evidence="4 9" id="KW-0862">Zinc</keyword>
<organism evidence="12 13">
    <name type="scientific">Anopheles atroparvus</name>
    <name type="common">European mosquito</name>
    <dbReference type="NCBI Taxonomy" id="41427"/>
    <lineage>
        <taxon>Eukaryota</taxon>
        <taxon>Metazoa</taxon>
        <taxon>Ecdysozoa</taxon>
        <taxon>Arthropoda</taxon>
        <taxon>Hexapoda</taxon>
        <taxon>Insecta</taxon>
        <taxon>Pterygota</taxon>
        <taxon>Neoptera</taxon>
        <taxon>Endopterygota</taxon>
        <taxon>Diptera</taxon>
        <taxon>Nematocera</taxon>
        <taxon>Culicoidea</taxon>
        <taxon>Culicidae</taxon>
        <taxon>Anophelinae</taxon>
        <taxon>Anopheles</taxon>
    </lineage>
</organism>
<reference evidence="12" key="1">
    <citation type="submission" date="2024-04" db="UniProtKB">
        <authorList>
            <consortium name="EnsemblMetazoa"/>
        </authorList>
    </citation>
    <scope>IDENTIFICATION</scope>
    <source>
        <strain evidence="12">EBRO</strain>
    </source>
</reference>
<dbReference type="GO" id="GO:0006357">
    <property type="term" value="P:regulation of transcription by RNA polymerase II"/>
    <property type="evidence" value="ECO:0007669"/>
    <property type="project" value="TreeGrafter"/>
</dbReference>
<evidence type="ECO:0000256" key="5">
    <source>
        <dbReference type="ARBA" id="ARBA00023015"/>
    </source>
</evidence>
<keyword evidence="7" id="KW-0539">Nucleus</keyword>
<feature type="binding site" evidence="9">
    <location>
        <position position="52"/>
    </location>
    <ligand>
        <name>Zn(2+)</name>
        <dbReference type="ChEBI" id="CHEBI:29105"/>
    </ligand>
</feature>
<evidence type="ECO:0000256" key="1">
    <source>
        <dbReference type="ARBA" id="ARBA00004123"/>
    </source>
</evidence>
<dbReference type="InterPro" id="IPR036236">
    <property type="entry name" value="Znf_C2H2_sf"/>
</dbReference>
<feature type="binding site" evidence="9">
    <location>
        <position position="55"/>
    </location>
    <ligand>
        <name>Zn(2+)</name>
        <dbReference type="ChEBI" id="CHEBI:29105"/>
    </ligand>
</feature>
<keyword evidence="2 9" id="KW-0479">Metal-binding</keyword>
<evidence type="ECO:0008006" key="14">
    <source>
        <dbReference type="Google" id="ProtNLM"/>
    </source>
</evidence>
<feature type="domain" description="C2H2-type" evidence="10">
    <location>
        <begin position="205"/>
        <end position="232"/>
    </location>
</feature>
<feature type="binding site" evidence="9">
    <location>
        <position position="10"/>
    </location>
    <ligand>
        <name>Zn(2+)</name>
        <dbReference type="ChEBI" id="CHEBI:29105"/>
    </ligand>
</feature>
<protein>
    <recommendedName>
        <fullName evidence="14">Transcription factor grauzone</fullName>
    </recommendedName>
</protein>
<evidence type="ECO:0000313" key="12">
    <source>
        <dbReference type="EnsemblMetazoa" id="ENSAATROPP012001"/>
    </source>
</evidence>
<evidence type="ECO:0000259" key="10">
    <source>
        <dbReference type="PROSITE" id="PS50157"/>
    </source>
</evidence>
<dbReference type="Pfam" id="PF12874">
    <property type="entry name" value="zf-met"/>
    <property type="match status" value="1"/>
</dbReference>
<evidence type="ECO:0000256" key="8">
    <source>
        <dbReference type="PROSITE-ProRule" id="PRU00042"/>
    </source>
</evidence>
<evidence type="ECO:0000256" key="3">
    <source>
        <dbReference type="ARBA" id="ARBA00022771"/>
    </source>
</evidence>
<feature type="binding site" evidence="9">
    <location>
        <position position="13"/>
    </location>
    <ligand>
        <name>Zn(2+)</name>
        <dbReference type="ChEBI" id="CHEBI:29105"/>
    </ligand>
</feature>
<dbReference type="PROSITE" id="PS51915">
    <property type="entry name" value="ZAD"/>
    <property type="match status" value="1"/>
</dbReference>
<feature type="domain" description="C2H2-type" evidence="10">
    <location>
        <begin position="413"/>
        <end position="441"/>
    </location>
</feature>
<keyword evidence="5" id="KW-0805">Transcription regulation</keyword>
<accession>A0AAG5DLH2</accession>
<feature type="domain" description="C2H2-type" evidence="10">
    <location>
        <begin position="235"/>
        <end position="262"/>
    </location>
</feature>
<dbReference type="PROSITE" id="PS00028">
    <property type="entry name" value="ZINC_FINGER_C2H2_1"/>
    <property type="match status" value="9"/>
</dbReference>
<keyword evidence="3 8" id="KW-0863">Zinc-finger</keyword>
<comment type="subcellular location">
    <subcellularLocation>
        <location evidence="1">Nucleus</location>
    </subcellularLocation>
</comment>
<dbReference type="InterPro" id="IPR051061">
    <property type="entry name" value="Zinc_finger_trans_reg"/>
</dbReference>
<feature type="domain" description="C2H2-type" evidence="10">
    <location>
        <begin position="356"/>
        <end position="384"/>
    </location>
</feature>
<feature type="domain" description="C2H2-type" evidence="10">
    <location>
        <begin position="385"/>
        <end position="412"/>
    </location>
</feature>
<dbReference type="PANTHER" id="PTHR46179:SF13">
    <property type="entry name" value="C2H2-TYPE DOMAIN-CONTAINING PROTEIN"/>
    <property type="match status" value="1"/>
</dbReference>
<keyword evidence="13" id="KW-1185">Reference proteome</keyword>
<dbReference type="PANTHER" id="PTHR46179">
    <property type="entry name" value="ZINC FINGER PROTEIN"/>
    <property type="match status" value="1"/>
</dbReference>
<dbReference type="SUPFAM" id="SSF57716">
    <property type="entry name" value="Glucocorticoid receptor-like (DNA-binding domain)"/>
    <property type="match status" value="1"/>
</dbReference>
<dbReference type="Proteomes" id="UP000075880">
    <property type="component" value="Unassembled WGS sequence"/>
</dbReference>